<dbReference type="Gene3D" id="1.10.10.60">
    <property type="entry name" value="Homeodomain-like"/>
    <property type="match status" value="1"/>
</dbReference>
<proteinExistence type="predicted"/>
<evidence type="ECO:0000259" key="2">
    <source>
        <dbReference type="Pfam" id="PF06056"/>
    </source>
</evidence>
<evidence type="ECO:0000313" key="3">
    <source>
        <dbReference type="EMBL" id="MDK7187124.1"/>
    </source>
</evidence>
<accession>A0AAJ1Q5D0</accession>
<dbReference type="Proteomes" id="UP001229251">
    <property type="component" value="Unassembled WGS sequence"/>
</dbReference>
<feature type="domain" description="Terminase ATPase subunit N-terminal" evidence="2">
    <location>
        <begin position="127"/>
        <end position="157"/>
    </location>
</feature>
<keyword evidence="1" id="KW-0175">Coiled coil</keyword>
<evidence type="ECO:0000313" key="4">
    <source>
        <dbReference type="Proteomes" id="UP001229251"/>
    </source>
</evidence>
<dbReference type="RefSeq" id="WP_070609056.1">
    <property type="nucleotide sequence ID" value="NZ_CAUPDI010000001.1"/>
</dbReference>
<dbReference type="AlphaFoldDB" id="A0AAJ1Q5D0"/>
<protein>
    <submittedName>
        <fullName evidence="3">Helix-turn-helix domain-containing protein</fullName>
    </submittedName>
</protein>
<dbReference type="Pfam" id="PF06056">
    <property type="entry name" value="Terminase_5"/>
    <property type="match status" value="1"/>
</dbReference>
<dbReference type="InterPro" id="IPR010332">
    <property type="entry name" value="ATPase_terminase-su_N"/>
</dbReference>
<reference evidence="3" key="1">
    <citation type="submission" date="2023-05" db="EMBL/GenBank/DDBJ databases">
        <title>Cataloging the Phylogenetic Diversity of Human Bladder Bacteria.</title>
        <authorList>
            <person name="Du J."/>
        </authorList>
    </citation>
    <scope>NUCLEOTIDE SEQUENCE</scope>
    <source>
        <strain evidence="3">UMB1231</strain>
    </source>
</reference>
<evidence type="ECO:0000256" key="1">
    <source>
        <dbReference type="SAM" id="Coils"/>
    </source>
</evidence>
<sequence length="161" mass="18447">MDIWILVLAFLVIAIILLFASLFAKDSQDYQEMDDSFNEHQQKLSDLQGQIKQIERDIYEEVGLEDNENLPNVSSLTADQVYHNSTNPADSDITVKVADQSGVSTEVVDEGPSVNMNITERTREEIIRFYSQGYTVNEIAKEVNEQAETVQYFIDEYIENR</sequence>
<name>A0AAJ1Q5D0_9LACT</name>
<comment type="caution">
    <text evidence="3">The sequence shown here is derived from an EMBL/GenBank/DDBJ whole genome shotgun (WGS) entry which is preliminary data.</text>
</comment>
<feature type="coiled-coil region" evidence="1">
    <location>
        <begin position="30"/>
        <end position="57"/>
    </location>
</feature>
<gene>
    <name evidence="3" type="ORF">QP433_03935</name>
</gene>
<dbReference type="EMBL" id="JASOOE010000006">
    <property type="protein sequence ID" value="MDK7187124.1"/>
    <property type="molecule type" value="Genomic_DNA"/>
</dbReference>
<organism evidence="3 4">
    <name type="scientific">Facklamia hominis</name>
    <dbReference type="NCBI Taxonomy" id="178214"/>
    <lineage>
        <taxon>Bacteria</taxon>
        <taxon>Bacillati</taxon>
        <taxon>Bacillota</taxon>
        <taxon>Bacilli</taxon>
        <taxon>Lactobacillales</taxon>
        <taxon>Aerococcaceae</taxon>
        <taxon>Facklamia</taxon>
    </lineage>
</organism>